<dbReference type="EC" id="2.1.1.200" evidence="2 11"/>
<evidence type="ECO:0000256" key="3">
    <source>
        <dbReference type="ARBA" id="ARBA00013781"/>
    </source>
</evidence>
<keyword evidence="6 11" id="KW-0949">S-adenosyl-L-methionine</keyword>
<comment type="catalytic activity">
    <reaction evidence="10 11">
        <text>cytidine(32) in tRNA + S-adenosyl-L-methionine = 2'-O-methylcytidine(32) in tRNA + S-adenosyl-L-homocysteine + H(+)</text>
        <dbReference type="Rhea" id="RHEA:42932"/>
        <dbReference type="Rhea" id="RHEA-COMP:10288"/>
        <dbReference type="Rhea" id="RHEA-COMP:10289"/>
        <dbReference type="ChEBI" id="CHEBI:15378"/>
        <dbReference type="ChEBI" id="CHEBI:57856"/>
        <dbReference type="ChEBI" id="CHEBI:59789"/>
        <dbReference type="ChEBI" id="CHEBI:74495"/>
        <dbReference type="ChEBI" id="CHEBI:82748"/>
        <dbReference type="EC" id="2.1.1.200"/>
    </reaction>
</comment>
<dbReference type="InterPro" id="IPR029026">
    <property type="entry name" value="tRNA_m1G_MTases_N"/>
</dbReference>
<keyword evidence="11" id="KW-0963">Cytoplasm</keyword>
<dbReference type="GO" id="GO:0160206">
    <property type="term" value="F:tRNA (cytidine(32)/uridine(32)-2'-O)-methyltransferase activity"/>
    <property type="evidence" value="ECO:0007669"/>
    <property type="project" value="UniProtKB-EC"/>
</dbReference>
<dbReference type="Gene3D" id="1.10.8.590">
    <property type="match status" value="1"/>
</dbReference>
<evidence type="ECO:0000256" key="8">
    <source>
        <dbReference type="ARBA" id="ARBA00032381"/>
    </source>
</evidence>
<dbReference type="OrthoDB" id="9806346at2"/>
<evidence type="ECO:0000256" key="4">
    <source>
        <dbReference type="ARBA" id="ARBA00022603"/>
    </source>
</evidence>
<organism evidence="13 14">
    <name type="scientific">Gallaecimonas pentaromativorans</name>
    <dbReference type="NCBI Taxonomy" id="584787"/>
    <lineage>
        <taxon>Bacteria</taxon>
        <taxon>Pseudomonadati</taxon>
        <taxon>Pseudomonadota</taxon>
        <taxon>Gammaproteobacteria</taxon>
        <taxon>Enterobacterales</taxon>
        <taxon>Gallaecimonadaceae</taxon>
        <taxon>Gallaecimonas</taxon>
    </lineage>
</organism>
<dbReference type="NCBIfam" id="TIGR00050">
    <property type="entry name" value="rRNA_methyl_1"/>
    <property type="match status" value="1"/>
</dbReference>
<dbReference type="CDD" id="cd18093">
    <property type="entry name" value="SpoU-like_TrmJ"/>
    <property type="match status" value="1"/>
</dbReference>
<sequence length="240" mass="26365">MLDKVRIVLVGTTHSGNIGSVARAMKTMGLSRLYLVDPQCEVDGQASALAAGATDVLRDVTIVPTLLDAIGGCALVAGTSARSRTLPWPMLSPRELGEKAQLEGQQGEVAFVFGRERSGLTNDELQQCHFHVCIDANPEYSSLNLAQAVQILCYEMRMAYLSAAPKADELDQTVYPPAEAMEGFYQHLEQALDHSGFLIKAHQGKVMEKLRCLFTRTRPDEHELNILRGILSSVLRLKRD</sequence>
<dbReference type="RefSeq" id="WP_050657237.1">
    <property type="nucleotide sequence ID" value="NZ_JBLXAC010000001.1"/>
</dbReference>
<dbReference type="GO" id="GO:0005829">
    <property type="term" value="C:cytosol"/>
    <property type="evidence" value="ECO:0007669"/>
    <property type="project" value="TreeGrafter"/>
</dbReference>
<dbReference type="SUPFAM" id="SSF75217">
    <property type="entry name" value="alpha/beta knot"/>
    <property type="match status" value="1"/>
</dbReference>
<evidence type="ECO:0000256" key="1">
    <source>
        <dbReference type="ARBA" id="ARBA00007228"/>
    </source>
</evidence>
<evidence type="ECO:0000256" key="7">
    <source>
        <dbReference type="ARBA" id="ARBA00031634"/>
    </source>
</evidence>
<protein>
    <recommendedName>
        <fullName evidence="3 11">tRNA (cytidine/uridine-2'-O-)-methyltransferase TrmJ</fullName>
        <ecNumber evidence="2 11">2.1.1.200</ecNumber>
    </recommendedName>
    <alternativeName>
        <fullName evidence="7 11">tRNA (cytidine(32)/uridine(32)-2'-O)-methyltransferase</fullName>
    </alternativeName>
    <alternativeName>
        <fullName evidence="8 11">tRNA Cm32/Um32 methyltransferase</fullName>
    </alternativeName>
</protein>
<gene>
    <name evidence="11" type="primary">trmJ</name>
    <name evidence="13" type="ORF">EDC28_103249</name>
</gene>
<feature type="domain" description="tRNA/rRNA methyltransferase SpoU type" evidence="12">
    <location>
        <begin position="5"/>
        <end position="154"/>
    </location>
</feature>
<keyword evidence="5 13" id="KW-0808">Transferase</keyword>
<dbReference type="PIRSF" id="PIRSF004808">
    <property type="entry name" value="LasT"/>
    <property type="match status" value="1"/>
</dbReference>
<dbReference type="NCBIfam" id="NF011694">
    <property type="entry name" value="PRK15114.1"/>
    <property type="match status" value="1"/>
</dbReference>
<evidence type="ECO:0000313" key="13">
    <source>
        <dbReference type="EMBL" id="ROQ28656.1"/>
    </source>
</evidence>
<evidence type="ECO:0000256" key="10">
    <source>
        <dbReference type="ARBA" id="ARBA00048557"/>
    </source>
</evidence>
<dbReference type="PANTHER" id="PTHR42786:SF2">
    <property type="entry name" value="TRNA (CYTIDINE_URIDINE-2'-O-)-METHYLTRANSFERASE TRMJ"/>
    <property type="match status" value="1"/>
</dbReference>
<dbReference type="GO" id="GO:0003723">
    <property type="term" value="F:RNA binding"/>
    <property type="evidence" value="ECO:0007669"/>
    <property type="project" value="InterPro"/>
</dbReference>
<comment type="subcellular location">
    <subcellularLocation>
        <location evidence="11">Cytoplasm</location>
    </subcellularLocation>
</comment>
<accession>A0A3N1PVT3</accession>
<evidence type="ECO:0000256" key="5">
    <source>
        <dbReference type="ARBA" id="ARBA00022679"/>
    </source>
</evidence>
<evidence type="ECO:0000259" key="12">
    <source>
        <dbReference type="Pfam" id="PF00588"/>
    </source>
</evidence>
<comment type="function">
    <text evidence="11">Catalyzes the formation of 2'O-methylated cytidine (Cm32) or 2'O-methylated uridine (Um32) at position 32 in tRNA.</text>
</comment>
<keyword evidence="14" id="KW-1185">Reference proteome</keyword>
<keyword evidence="11" id="KW-0819">tRNA processing</keyword>
<dbReference type="STRING" id="584787.GCA_001247655_00157"/>
<dbReference type="PANTHER" id="PTHR42786">
    <property type="entry name" value="TRNA/RRNA METHYLTRANSFERASE"/>
    <property type="match status" value="1"/>
</dbReference>
<comment type="similarity">
    <text evidence="1">Belongs to the class IV-like SAM-binding methyltransferase superfamily. RNA methyltransferase TrmH family.</text>
</comment>
<proteinExistence type="inferred from homology"/>
<dbReference type="AlphaFoldDB" id="A0A3N1PVT3"/>
<evidence type="ECO:0000256" key="6">
    <source>
        <dbReference type="ARBA" id="ARBA00022691"/>
    </source>
</evidence>
<keyword evidence="4 11" id="KW-0489">Methyltransferase</keyword>
<evidence type="ECO:0000256" key="2">
    <source>
        <dbReference type="ARBA" id="ARBA00012626"/>
    </source>
</evidence>
<dbReference type="EMBL" id="RJUL01000003">
    <property type="protein sequence ID" value="ROQ28656.1"/>
    <property type="molecule type" value="Genomic_DNA"/>
</dbReference>
<dbReference type="Pfam" id="PF00588">
    <property type="entry name" value="SpoU_methylase"/>
    <property type="match status" value="1"/>
</dbReference>
<dbReference type="GO" id="GO:0106339">
    <property type="term" value="F:tRNA (cytidine(32)-2'-O)-methyltransferase activity"/>
    <property type="evidence" value="ECO:0007669"/>
    <property type="project" value="RHEA"/>
</dbReference>
<dbReference type="InterPro" id="IPR004384">
    <property type="entry name" value="RNA_MeTrfase_TrmJ/LasT"/>
</dbReference>
<comment type="catalytic activity">
    <reaction evidence="9 11">
        <text>uridine(32) in tRNA + S-adenosyl-L-methionine = 2'-O-methyluridine(32) in tRNA + S-adenosyl-L-homocysteine + H(+)</text>
        <dbReference type="Rhea" id="RHEA:42936"/>
        <dbReference type="Rhea" id="RHEA-COMP:10107"/>
        <dbReference type="Rhea" id="RHEA-COMP:10290"/>
        <dbReference type="ChEBI" id="CHEBI:15378"/>
        <dbReference type="ChEBI" id="CHEBI:57856"/>
        <dbReference type="ChEBI" id="CHEBI:59789"/>
        <dbReference type="ChEBI" id="CHEBI:65315"/>
        <dbReference type="ChEBI" id="CHEBI:74478"/>
        <dbReference type="EC" id="2.1.1.200"/>
    </reaction>
</comment>
<evidence type="ECO:0000313" key="14">
    <source>
        <dbReference type="Proteomes" id="UP000268033"/>
    </source>
</evidence>
<evidence type="ECO:0000256" key="11">
    <source>
        <dbReference type="RuleBase" id="RU362024"/>
    </source>
</evidence>
<comment type="subunit">
    <text evidence="11">Homodimer.</text>
</comment>
<dbReference type="FunFam" id="3.40.1280.10:FF:000006">
    <property type="entry name" value="Uncharacterized tRNA/rRNA methyltransferase HI_0380"/>
    <property type="match status" value="1"/>
</dbReference>
<dbReference type="InterPro" id="IPR029028">
    <property type="entry name" value="Alpha/beta_knot_MTases"/>
</dbReference>
<reference evidence="13 14" key="1">
    <citation type="submission" date="2018-11" db="EMBL/GenBank/DDBJ databases">
        <title>Genomic Encyclopedia of Type Strains, Phase IV (KMG-IV): sequencing the most valuable type-strain genomes for metagenomic binning, comparative biology and taxonomic classification.</title>
        <authorList>
            <person name="Goeker M."/>
        </authorList>
    </citation>
    <scope>NUCLEOTIDE SEQUENCE [LARGE SCALE GENOMIC DNA]</scope>
    <source>
        <strain evidence="13 14">DSM 21945</strain>
    </source>
</reference>
<dbReference type="GO" id="GO:0002128">
    <property type="term" value="P:tRNA nucleoside ribose methylation"/>
    <property type="evidence" value="ECO:0007669"/>
    <property type="project" value="TreeGrafter"/>
</dbReference>
<dbReference type="Gene3D" id="3.40.1280.10">
    <property type="match status" value="1"/>
</dbReference>
<comment type="caution">
    <text evidence="13">The sequence shown here is derived from an EMBL/GenBank/DDBJ whole genome shotgun (WGS) entry which is preliminary data.</text>
</comment>
<name>A0A3N1PVT3_9GAMM</name>
<dbReference type="InterPro" id="IPR001537">
    <property type="entry name" value="SpoU_MeTrfase"/>
</dbReference>
<dbReference type="Proteomes" id="UP000268033">
    <property type="component" value="Unassembled WGS sequence"/>
</dbReference>
<evidence type="ECO:0000256" key="9">
    <source>
        <dbReference type="ARBA" id="ARBA00048256"/>
    </source>
</evidence>